<evidence type="ECO:0000256" key="2">
    <source>
        <dbReference type="ARBA" id="ARBA00022603"/>
    </source>
</evidence>
<evidence type="ECO:0000256" key="6">
    <source>
        <dbReference type="PROSITE-ProRule" id="PRU01023"/>
    </source>
</evidence>
<dbReference type="AlphaFoldDB" id="A0A2N3PVY2"/>
<dbReference type="InterPro" id="IPR001678">
    <property type="entry name" value="MeTrfase_RsmB-F_NOP2_dom"/>
</dbReference>
<evidence type="ECO:0000256" key="1">
    <source>
        <dbReference type="ARBA" id="ARBA00007494"/>
    </source>
</evidence>
<dbReference type="InterPro" id="IPR054728">
    <property type="entry name" value="RsmB-like_ferredoxin"/>
</dbReference>
<feature type="domain" description="SAM-dependent MTase RsmB/NOP-type" evidence="7">
    <location>
        <begin position="154"/>
        <end position="433"/>
    </location>
</feature>
<proteinExistence type="inferred from homology"/>
<comment type="caution">
    <text evidence="8">The sequence shown here is derived from an EMBL/GenBank/DDBJ whole genome shotgun (WGS) entry which is preliminary data.</text>
</comment>
<accession>A0A2N3PVY2</accession>
<dbReference type="Pfam" id="PF01189">
    <property type="entry name" value="Methyltr_RsmB-F"/>
    <property type="match status" value="1"/>
</dbReference>
<dbReference type="PROSITE" id="PS51686">
    <property type="entry name" value="SAM_MT_RSMB_NOP"/>
    <property type="match status" value="1"/>
</dbReference>
<dbReference type="SUPFAM" id="SSF53335">
    <property type="entry name" value="S-adenosyl-L-methionine-dependent methyltransferases"/>
    <property type="match status" value="1"/>
</dbReference>
<keyword evidence="2 6" id="KW-0489">Methyltransferase</keyword>
<dbReference type="GO" id="GO:0003723">
    <property type="term" value="F:RNA binding"/>
    <property type="evidence" value="ECO:0007669"/>
    <property type="project" value="UniProtKB-UniRule"/>
</dbReference>
<dbReference type="CDD" id="cd02440">
    <property type="entry name" value="AdoMet_MTases"/>
    <property type="match status" value="1"/>
</dbReference>
<keyword evidence="3 6" id="KW-0808">Transferase</keyword>
<evidence type="ECO:0000256" key="3">
    <source>
        <dbReference type="ARBA" id="ARBA00022679"/>
    </source>
</evidence>
<dbReference type="GO" id="GO:0001510">
    <property type="term" value="P:RNA methylation"/>
    <property type="evidence" value="ECO:0007669"/>
    <property type="project" value="InterPro"/>
</dbReference>
<dbReference type="InterPro" id="IPR029063">
    <property type="entry name" value="SAM-dependent_MTases_sf"/>
</dbReference>
<evidence type="ECO:0000313" key="8">
    <source>
        <dbReference type="EMBL" id="PKU24569.1"/>
    </source>
</evidence>
<comment type="similarity">
    <text evidence="1 6">Belongs to the class I-like SAM-binding methyltransferase superfamily. RsmB/NOP family.</text>
</comment>
<keyword evidence="4 6" id="KW-0949">S-adenosyl-L-methionine</keyword>
<dbReference type="PANTHER" id="PTHR22807">
    <property type="entry name" value="NOP2 YEAST -RELATED NOL1/NOP2/FMU SUN DOMAIN-CONTAINING"/>
    <property type="match status" value="1"/>
</dbReference>
<comment type="caution">
    <text evidence="6">Lacks conserved residue(s) required for the propagation of feature annotation.</text>
</comment>
<dbReference type="InterPro" id="IPR023267">
    <property type="entry name" value="RCMT"/>
</dbReference>
<dbReference type="Pfam" id="PF22458">
    <property type="entry name" value="RsmF-B_ferredox"/>
    <property type="match status" value="1"/>
</dbReference>
<dbReference type="OrthoDB" id="9810297at2"/>
<dbReference type="InterPro" id="IPR018314">
    <property type="entry name" value="RsmB/NOL1/NOP2-like_CS"/>
</dbReference>
<dbReference type="EMBL" id="PIUM01000010">
    <property type="protein sequence ID" value="PKU24569.1"/>
    <property type="molecule type" value="Genomic_DNA"/>
</dbReference>
<dbReference type="GO" id="GO:0008173">
    <property type="term" value="F:RNA methyltransferase activity"/>
    <property type="evidence" value="ECO:0007669"/>
    <property type="project" value="InterPro"/>
</dbReference>
<gene>
    <name evidence="8" type="ORF">CWS72_10745</name>
</gene>
<feature type="active site" description="Nucleophile" evidence="6">
    <location>
        <position position="368"/>
    </location>
</feature>
<feature type="binding site" evidence="6">
    <location>
        <position position="315"/>
    </location>
    <ligand>
        <name>S-adenosyl-L-methionine</name>
        <dbReference type="ChEBI" id="CHEBI:59789"/>
    </ligand>
</feature>
<dbReference type="PRINTS" id="PR02008">
    <property type="entry name" value="RCMTFAMILY"/>
</dbReference>
<keyword evidence="9" id="KW-1185">Reference proteome</keyword>
<dbReference type="Gene3D" id="3.40.50.150">
    <property type="entry name" value="Vaccinia Virus protein VP39"/>
    <property type="match status" value="1"/>
</dbReference>
<dbReference type="RefSeq" id="WP_101250605.1">
    <property type="nucleotide sequence ID" value="NZ_PIUM01000010.1"/>
</dbReference>
<dbReference type="PROSITE" id="PS01153">
    <property type="entry name" value="NOL1_NOP2_SUN"/>
    <property type="match status" value="1"/>
</dbReference>
<keyword evidence="5 6" id="KW-0694">RNA-binding</keyword>
<dbReference type="InterPro" id="IPR049560">
    <property type="entry name" value="MeTrfase_RsmB-F_NOP2_cat"/>
</dbReference>
<evidence type="ECO:0000256" key="4">
    <source>
        <dbReference type="ARBA" id="ARBA00022691"/>
    </source>
</evidence>
<evidence type="ECO:0000313" key="9">
    <source>
        <dbReference type="Proteomes" id="UP000233293"/>
    </source>
</evidence>
<feature type="binding site" evidence="6">
    <location>
        <position position="268"/>
    </location>
    <ligand>
        <name>S-adenosyl-L-methionine</name>
        <dbReference type="ChEBI" id="CHEBI:59789"/>
    </ligand>
</feature>
<evidence type="ECO:0000256" key="5">
    <source>
        <dbReference type="ARBA" id="ARBA00022884"/>
    </source>
</evidence>
<name>A0A2N3PVY2_9PROT</name>
<reference evidence="9" key="1">
    <citation type="submission" date="2017-12" db="EMBL/GenBank/DDBJ databases">
        <title>Draft genome sequence of Telmatospirillum siberiense 26-4b1T, an acidotolerant peatland alphaproteobacterium potentially involved in sulfur cycling.</title>
        <authorList>
            <person name="Hausmann B."/>
            <person name="Pjevac P."/>
            <person name="Schreck K."/>
            <person name="Herbold C.W."/>
            <person name="Daims H."/>
            <person name="Wagner M."/>
            <person name="Pester M."/>
            <person name="Loy A."/>
        </authorList>
    </citation>
    <scope>NUCLEOTIDE SEQUENCE [LARGE SCALE GENOMIC DNA]</scope>
    <source>
        <strain evidence="9">26-4b1</strain>
    </source>
</reference>
<sequence length="437" mass="47940">MTPEGRLATVVELLEEIAHQARPADLVAGAFLRARRYIGAKDRRAVSDRLWGILRRRARIDWILTECRVEPSPRRRLLADLVLADRTTPEEVGKLCTGGARGLEPLSPQDWALLQQLSGRDLFHHDMPAWVRGEYPEWIEPRLAQAFGETLAAEMGALRDEAPVDLRVNTLKGDREAALAALAAEGLQAQPTPFSPLGLRLPARLALTAQGAFRDGLVEVQDEGSQLLALLTDARAGQAVVDFCAGAGGKTLALAAAMQNKGRLIACDVNQRRAEQATLRLRRAGAHNVTRRILESESDKWVKRHGGSFDRVLVDAPCSGTGTWRRNPDAKWRLTPEGIDHLVELQGKILDSAQRLVRPGGRLVYATCSLLAEEDERQAEAFLARHEDYRLLPVGEIWAATIGGECPCDGPYLRLSPASNNTDGFFAAIMERQGSAV</sequence>
<protein>
    <submittedName>
        <fullName evidence="8">rRNA cytosine-C5-methylase</fullName>
    </submittedName>
</protein>
<dbReference type="Proteomes" id="UP000233293">
    <property type="component" value="Unassembled WGS sequence"/>
</dbReference>
<evidence type="ECO:0000259" key="7">
    <source>
        <dbReference type="PROSITE" id="PS51686"/>
    </source>
</evidence>
<dbReference type="PANTHER" id="PTHR22807:SF53">
    <property type="entry name" value="RIBOSOMAL RNA SMALL SUBUNIT METHYLTRANSFERASE B-RELATED"/>
    <property type="match status" value="1"/>
</dbReference>
<organism evidence="8 9">
    <name type="scientific">Telmatospirillum siberiense</name>
    <dbReference type="NCBI Taxonomy" id="382514"/>
    <lineage>
        <taxon>Bacteria</taxon>
        <taxon>Pseudomonadati</taxon>
        <taxon>Pseudomonadota</taxon>
        <taxon>Alphaproteobacteria</taxon>
        <taxon>Rhodospirillales</taxon>
        <taxon>Rhodospirillaceae</taxon>
        <taxon>Telmatospirillum</taxon>
    </lineage>
</organism>